<dbReference type="EMBL" id="FXEG02000002">
    <property type="protein sequence ID" value="SOX53403.1"/>
    <property type="molecule type" value="Genomic_DNA"/>
</dbReference>
<dbReference type="Proteomes" id="UP000236318">
    <property type="component" value="Unassembled WGS sequence"/>
</dbReference>
<evidence type="ECO:0000256" key="1">
    <source>
        <dbReference type="SAM" id="Phobius"/>
    </source>
</evidence>
<name>A0A2K4Y9F3_9MYCO</name>
<dbReference type="RefSeq" id="WP_096286623.1">
    <property type="nucleotide sequence ID" value="NZ_FXEG02000002.1"/>
</dbReference>
<protein>
    <recommendedName>
        <fullName evidence="4">DoxX family protein</fullName>
    </recommendedName>
</protein>
<dbReference type="OrthoDB" id="4731268at2"/>
<keyword evidence="3" id="KW-1185">Reference proteome</keyword>
<organism evidence="2 3">
    <name type="scientific">Mycobacterium ahvazicum</name>
    <dbReference type="NCBI Taxonomy" id="1964395"/>
    <lineage>
        <taxon>Bacteria</taxon>
        <taxon>Bacillati</taxon>
        <taxon>Actinomycetota</taxon>
        <taxon>Actinomycetes</taxon>
        <taxon>Mycobacteriales</taxon>
        <taxon>Mycobacteriaceae</taxon>
        <taxon>Mycobacterium</taxon>
        <taxon>Mycobacterium simiae complex</taxon>
    </lineage>
</organism>
<reference evidence="2" key="1">
    <citation type="submission" date="2018-01" db="EMBL/GenBank/DDBJ databases">
        <authorList>
            <consortium name="Urmite Genomes"/>
        </authorList>
    </citation>
    <scope>NUCLEOTIDE SEQUENCE [LARGE SCALE GENOMIC DNA]</scope>
    <source>
        <strain evidence="2">AFP003</strain>
    </source>
</reference>
<gene>
    <name evidence="2" type="ORF">MAAFP003_2077</name>
</gene>
<sequence length="145" mass="16197">MSNPAKILRYNTPFLGWVMFWFGLLKLIEPFRTQFNVQITNSRLPRSSIPMGIVGEISIGLSLLSASRLRRKHSPRANPLTSAASAALIANMAGATYVHLHPEVPAEVLPLRIKPPFIPLLCMWLAAVNVLAVHRDNDPRQPIRK</sequence>
<keyword evidence="1" id="KW-0472">Membrane</keyword>
<proteinExistence type="predicted"/>
<feature type="transmembrane region" description="Helical" evidence="1">
    <location>
        <begin position="7"/>
        <end position="28"/>
    </location>
</feature>
<feature type="transmembrane region" description="Helical" evidence="1">
    <location>
        <begin position="78"/>
        <end position="97"/>
    </location>
</feature>
<dbReference type="AlphaFoldDB" id="A0A2K4Y9F3"/>
<keyword evidence="1" id="KW-0812">Transmembrane</keyword>
<feature type="transmembrane region" description="Helical" evidence="1">
    <location>
        <begin position="117"/>
        <end position="134"/>
    </location>
</feature>
<keyword evidence="1" id="KW-1133">Transmembrane helix</keyword>
<comment type="caution">
    <text evidence="2">The sequence shown here is derived from an EMBL/GenBank/DDBJ whole genome shotgun (WGS) entry which is preliminary data.</text>
</comment>
<evidence type="ECO:0008006" key="4">
    <source>
        <dbReference type="Google" id="ProtNLM"/>
    </source>
</evidence>
<feature type="transmembrane region" description="Helical" evidence="1">
    <location>
        <begin position="48"/>
        <end position="66"/>
    </location>
</feature>
<accession>A0A2K4Y9F3</accession>
<evidence type="ECO:0000313" key="3">
    <source>
        <dbReference type="Proteomes" id="UP000236318"/>
    </source>
</evidence>
<evidence type="ECO:0000313" key="2">
    <source>
        <dbReference type="EMBL" id="SOX53403.1"/>
    </source>
</evidence>